<keyword evidence="2" id="KW-1185">Reference proteome</keyword>
<reference evidence="1 2" key="1">
    <citation type="journal article" date="2020" name="J Geophys Res Biogeosci">
        <title>Magnetotaxis as an Adaptation to Enable Bacterial Shuttling of Microbial Sulfur and Sulfur Cycling Across Aquatic Oxic#Anoxic Interfaces.</title>
        <authorList>
            <person name="Li J."/>
            <person name="Liu P."/>
            <person name="Wang J."/>
            <person name="Roberts A.P."/>
            <person name="Pan Y."/>
        </authorList>
    </citation>
    <scope>NUCLEOTIDE SEQUENCE [LARGE SCALE GENOMIC DNA]</scope>
    <source>
        <strain evidence="1 2">MYR-1_YQ</strain>
    </source>
</reference>
<gene>
    <name evidence="1" type="ORF">HWQ67_14660</name>
</gene>
<dbReference type="Proteomes" id="UP001196980">
    <property type="component" value="Unassembled WGS sequence"/>
</dbReference>
<organism evidence="1 2">
    <name type="scientific">Candidatus Magnetobacterium casense</name>
    <dbReference type="NCBI Taxonomy" id="1455061"/>
    <lineage>
        <taxon>Bacteria</taxon>
        <taxon>Pseudomonadati</taxon>
        <taxon>Nitrospirota</taxon>
        <taxon>Thermodesulfovibrionia</taxon>
        <taxon>Thermodesulfovibrionales</taxon>
        <taxon>Candidatus Magnetobacteriaceae</taxon>
        <taxon>Candidatus Magnetobacterium</taxon>
    </lineage>
</organism>
<dbReference type="RefSeq" id="WP_218253438.1">
    <property type="nucleotide sequence ID" value="NZ_JABXWD010000352.1"/>
</dbReference>
<proteinExistence type="predicted"/>
<evidence type="ECO:0000313" key="2">
    <source>
        <dbReference type="Proteomes" id="UP001196980"/>
    </source>
</evidence>
<dbReference type="EMBL" id="JABXWD010000352">
    <property type="protein sequence ID" value="MBV6342825.1"/>
    <property type="molecule type" value="Genomic_DNA"/>
</dbReference>
<name>A0ABS6S1V3_9BACT</name>
<sequence length="105" mass="11083">MHLGNFILISNVDFLVGMNVNATAVNLATAISRLPDFAATVVGPVVSVTYGPTMDEVEFWALHLGTRYNLECNPVDSFITSSPSIGGFSFMNFGSPSIGAPALTV</sequence>
<evidence type="ECO:0000313" key="1">
    <source>
        <dbReference type="EMBL" id="MBV6342825.1"/>
    </source>
</evidence>
<accession>A0ABS6S1V3</accession>
<comment type="caution">
    <text evidence="1">The sequence shown here is derived from an EMBL/GenBank/DDBJ whole genome shotgun (WGS) entry which is preliminary data.</text>
</comment>
<protein>
    <submittedName>
        <fullName evidence="1">Uncharacterized protein</fullName>
    </submittedName>
</protein>